<comment type="caution">
    <text evidence="1">The sequence shown here is derived from an EMBL/GenBank/DDBJ whole genome shotgun (WGS) entry which is preliminary data.</text>
</comment>
<proteinExistence type="predicted"/>
<sequence>MMMMMMCQYLVVESECTFLNFDVTNQHNKTPAITLTRIDGDMHKLTIKPLEYHKIYLIGNLTENKRILKDSVLYAFCGCIMHREWEHRTCDESSPGFDTY</sequence>
<organism evidence="1 2">
    <name type="scientific">Absidia repens</name>
    <dbReference type="NCBI Taxonomy" id="90262"/>
    <lineage>
        <taxon>Eukaryota</taxon>
        <taxon>Fungi</taxon>
        <taxon>Fungi incertae sedis</taxon>
        <taxon>Mucoromycota</taxon>
        <taxon>Mucoromycotina</taxon>
        <taxon>Mucoromycetes</taxon>
        <taxon>Mucorales</taxon>
        <taxon>Cunninghamellaceae</taxon>
        <taxon>Absidia</taxon>
    </lineage>
</organism>
<dbReference type="Proteomes" id="UP000193560">
    <property type="component" value="Unassembled WGS sequence"/>
</dbReference>
<evidence type="ECO:0000313" key="1">
    <source>
        <dbReference type="EMBL" id="ORZ15389.1"/>
    </source>
</evidence>
<evidence type="ECO:0000313" key="2">
    <source>
        <dbReference type="Proteomes" id="UP000193560"/>
    </source>
</evidence>
<keyword evidence="2" id="KW-1185">Reference proteome</keyword>
<protein>
    <submittedName>
        <fullName evidence="1">Uncharacterized protein</fullName>
    </submittedName>
</protein>
<accession>A0A1X2IFF2</accession>
<reference evidence="1 2" key="1">
    <citation type="submission" date="2016-07" db="EMBL/GenBank/DDBJ databases">
        <title>Pervasive Adenine N6-methylation of Active Genes in Fungi.</title>
        <authorList>
            <consortium name="DOE Joint Genome Institute"/>
            <person name="Mondo S.J."/>
            <person name="Dannebaum R.O."/>
            <person name="Kuo R.C."/>
            <person name="Labutti K."/>
            <person name="Haridas S."/>
            <person name="Kuo A."/>
            <person name="Salamov A."/>
            <person name="Ahrendt S.R."/>
            <person name="Lipzen A."/>
            <person name="Sullivan W."/>
            <person name="Andreopoulos W.B."/>
            <person name="Clum A."/>
            <person name="Lindquist E."/>
            <person name="Daum C."/>
            <person name="Ramamoorthy G.K."/>
            <person name="Gryganskyi A."/>
            <person name="Culley D."/>
            <person name="Magnuson J.K."/>
            <person name="James T.Y."/>
            <person name="O'Malley M.A."/>
            <person name="Stajich J.E."/>
            <person name="Spatafora J.W."/>
            <person name="Visel A."/>
            <person name="Grigoriev I.V."/>
        </authorList>
    </citation>
    <scope>NUCLEOTIDE SEQUENCE [LARGE SCALE GENOMIC DNA]</scope>
    <source>
        <strain evidence="1 2">NRRL 1336</strain>
    </source>
</reference>
<gene>
    <name evidence="1" type="ORF">BCR42DRAFT_416970</name>
</gene>
<dbReference type="EMBL" id="MCGE01000013">
    <property type="protein sequence ID" value="ORZ15389.1"/>
    <property type="molecule type" value="Genomic_DNA"/>
</dbReference>
<name>A0A1X2IFF2_9FUNG</name>
<dbReference type="AlphaFoldDB" id="A0A1X2IFF2"/>